<sequence length="15" mass="1559">MSSSRTAHGPARTAE</sequence>
<organism evidence="1">
    <name type="scientific">Anguilla anguilla</name>
    <name type="common">European freshwater eel</name>
    <name type="synonym">Muraena anguilla</name>
    <dbReference type="NCBI Taxonomy" id="7936"/>
    <lineage>
        <taxon>Eukaryota</taxon>
        <taxon>Metazoa</taxon>
        <taxon>Chordata</taxon>
        <taxon>Craniata</taxon>
        <taxon>Vertebrata</taxon>
        <taxon>Euteleostomi</taxon>
        <taxon>Actinopterygii</taxon>
        <taxon>Neopterygii</taxon>
        <taxon>Teleostei</taxon>
        <taxon>Anguilliformes</taxon>
        <taxon>Anguillidae</taxon>
        <taxon>Anguilla</taxon>
    </lineage>
</organism>
<accession>A0A0E9SAB6</accession>
<evidence type="ECO:0000313" key="1">
    <source>
        <dbReference type="EMBL" id="JAH38319.1"/>
    </source>
</evidence>
<dbReference type="EMBL" id="GBXM01070258">
    <property type="protein sequence ID" value="JAH38319.1"/>
    <property type="molecule type" value="Transcribed_RNA"/>
</dbReference>
<reference evidence="1" key="1">
    <citation type="submission" date="2014-11" db="EMBL/GenBank/DDBJ databases">
        <authorList>
            <person name="Amaro Gonzalez C."/>
        </authorList>
    </citation>
    <scope>NUCLEOTIDE SEQUENCE</scope>
</reference>
<protein>
    <submittedName>
        <fullName evidence="1">Uncharacterized protein</fullName>
    </submittedName>
</protein>
<reference evidence="1" key="2">
    <citation type="journal article" date="2015" name="Fish Shellfish Immunol.">
        <title>Early steps in the European eel (Anguilla anguilla)-Vibrio vulnificus interaction in the gills: Role of the RtxA13 toxin.</title>
        <authorList>
            <person name="Callol A."/>
            <person name="Pajuelo D."/>
            <person name="Ebbesson L."/>
            <person name="Teles M."/>
            <person name="MacKenzie S."/>
            <person name="Amaro C."/>
        </authorList>
    </citation>
    <scope>NUCLEOTIDE SEQUENCE</scope>
</reference>
<proteinExistence type="predicted"/>
<name>A0A0E9SAB6_ANGAN</name>